<dbReference type="EMBL" id="DXAJ01000113">
    <property type="protein sequence ID" value="HJA03211.1"/>
    <property type="molecule type" value="Genomic_DNA"/>
</dbReference>
<name>A0A9D2KGD1_9FIRM</name>
<dbReference type="AlphaFoldDB" id="A0A9D2KGD1"/>
<evidence type="ECO:0000313" key="6">
    <source>
        <dbReference type="EMBL" id="HJA03211.1"/>
    </source>
</evidence>
<comment type="caution">
    <text evidence="6">The sequence shown here is derived from an EMBL/GenBank/DDBJ whole genome shotgun (WGS) entry which is preliminary data.</text>
</comment>
<dbReference type="InterPro" id="IPR005119">
    <property type="entry name" value="LysR_subst-bd"/>
</dbReference>
<comment type="similarity">
    <text evidence="1">Belongs to the LysR transcriptional regulatory family.</text>
</comment>
<dbReference type="InterPro" id="IPR000847">
    <property type="entry name" value="LysR_HTH_N"/>
</dbReference>
<dbReference type="InterPro" id="IPR036388">
    <property type="entry name" value="WH-like_DNA-bd_sf"/>
</dbReference>
<evidence type="ECO:0000259" key="5">
    <source>
        <dbReference type="PROSITE" id="PS50931"/>
    </source>
</evidence>
<proteinExistence type="inferred from homology"/>
<dbReference type="PRINTS" id="PR00039">
    <property type="entry name" value="HTHLYSR"/>
</dbReference>
<dbReference type="SUPFAM" id="SSF53850">
    <property type="entry name" value="Periplasmic binding protein-like II"/>
    <property type="match status" value="1"/>
</dbReference>
<organism evidence="6 7">
    <name type="scientific">Candidatus Gallimonas gallistercoris</name>
    <dbReference type="NCBI Taxonomy" id="2838602"/>
    <lineage>
        <taxon>Bacteria</taxon>
        <taxon>Bacillati</taxon>
        <taxon>Bacillota</taxon>
        <taxon>Clostridia</taxon>
        <taxon>Candidatus Gallimonas</taxon>
    </lineage>
</organism>
<dbReference type="SUPFAM" id="SSF46785">
    <property type="entry name" value="Winged helix' DNA-binding domain"/>
    <property type="match status" value="1"/>
</dbReference>
<gene>
    <name evidence="6" type="ORF">H9797_07545</name>
</gene>
<keyword evidence="2" id="KW-0805">Transcription regulation</keyword>
<dbReference type="Gene3D" id="3.40.190.290">
    <property type="match status" value="1"/>
</dbReference>
<evidence type="ECO:0000313" key="7">
    <source>
        <dbReference type="Proteomes" id="UP000824221"/>
    </source>
</evidence>
<keyword evidence="4" id="KW-0804">Transcription</keyword>
<dbReference type="FunFam" id="1.10.10.10:FF:000001">
    <property type="entry name" value="LysR family transcriptional regulator"/>
    <property type="match status" value="1"/>
</dbReference>
<dbReference type="Gene3D" id="1.10.10.10">
    <property type="entry name" value="Winged helix-like DNA-binding domain superfamily/Winged helix DNA-binding domain"/>
    <property type="match status" value="1"/>
</dbReference>
<dbReference type="PROSITE" id="PS50931">
    <property type="entry name" value="HTH_LYSR"/>
    <property type="match status" value="1"/>
</dbReference>
<reference evidence="6" key="2">
    <citation type="submission" date="2021-04" db="EMBL/GenBank/DDBJ databases">
        <authorList>
            <person name="Gilroy R."/>
        </authorList>
    </citation>
    <scope>NUCLEOTIDE SEQUENCE</scope>
    <source>
        <strain evidence="6">CHK156-179</strain>
    </source>
</reference>
<sequence length="297" mass="33762">MELLQMKYFLAVAREESISRAADFLYITQPSLTRQIQSMEKEVGQQLFVRGGKKMRLTEAGLLLKKRAEEILALYEKTESELIHPQQSVSGNVYLGGGESHAMQLLLDIANEMRTQYPNIKLHIYSGDISDVCERLDKGLIDFGLVIQPADLTKYESIRLPALERWGLLMNRNHPLAHKETISPQDLVGVSVFQSRHTLPKSALTEWYKDVADQIDFIGTYNLIYNAALAARSGYGCVLTLEKLVNTSGESELCFRPLDPPLTAHLDVVWKKYQIFSQAATIFLRYLQEKFSSCKER</sequence>
<dbReference type="GO" id="GO:0003700">
    <property type="term" value="F:DNA-binding transcription factor activity"/>
    <property type="evidence" value="ECO:0007669"/>
    <property type="project" value="InterPro"/>
</dbReference>
<dbReference type="InterPro" id="IPR036390">
    <property type="entry name" value="WH_DNA-bd_sf"/>
</dbReference>
<dbReference type="Proteomes" id="UP000824221">
    <property type="component" value="Unassembled WGS sequence"/>
</dbReference>
<evidence type="ECO:0000256" key="4">
    <source>
        <dbReference type="ARBA" id="ARBA00023163"/>
    </source>
</evidence>
<dbReference type="GO" id="GO:0003677">
    <property type="term" value="F:DNA binding"/>
    <property type="evidence" value="ECO:0007669"/>
    <property type="project" value="UniProtKB-KW"/>
</dbReference>
<dbReference type="Pfam" id="PF03466">
    <property type="entry name" value="LysR_substrate"/>
    <property type="match status" value="1"/>
</dbReference>
<evidence type="ECO:0000256" key="3">
    <source>
        <dbReference type="ARBA" id="ARBA00023125"/>
    </source>
</evidence>
<dbReference type="InterPro" id="IPR050950">
    <property type="entry name" value="HTH-type_LysR_regulators"/>
</dbReference>
<dbReference type="PANTHER" id="PTHR30419">
    <property type="entry name" value="HTH-TYPE TRANSCRIPTIONAL REGULATOR YBHD"/>
    <property type="match status" value="1"/>
</dbReference>
<evidence type="ECO:0000256" key="1">
    <source>
        <dbReference type="ARBA" id="ARBA00009437"/>
    </source>
</evidence>
<accession>A0A9D2KGD1</accession>
<keyword evidence="3" id="KW-0238">DNA-binding</keyword>
<dbReference type="GO" id="GO:0005829">
    <property type="term" value="C:cytosol"/>
    <property type="evidence" value="ECO:0007669"/>
    <property type="project" value="TreeGrafter"/>
</dbReference>
<protein>
    <submittedName>
        <fullName evidence="6">LysR family transcriptional regulator</fullName>
    </submittedName>
</protein>
<evidence type="ECO:0000256" key="2">
    <source>
        <dbReference type="ARBA" id="ARBA00023015"/>
    </source>
</evidence>
<dbReference type="CDD" id="cd05466">
    <property type="entry name" value="PBP2_LTTR_substrate"/>
    <property type="match status" value="1"/>
</dbReference>
<feature type="domain" description="HTH lysR-type" evidence="5">
    <location>
        <begin position="1"/>
        <end position="58"/>
    </location>
</feature>
<dbReference type="PANTHER" id="PTHR30419:SF8">
    <property type="entry name" value="NITROGEN ASSIMILATION TRANSCRIPTIONAL ACTIVATOR-RELATED"/>
    <property type="match status" value="1"/>
</dbReference>
<dbReference type="Pfam" id="PF00126">
    <property type="entry name" value="HTH_1"/>
    <property type="match status" value="1"/>
</dbReference>
<reference evidence="6" key="1">
    <citation type="journal article" date="2021" name="PeerJ">
        <title>Extensive microbial diversity within the chicken gut microbiome revealed by metagenomics and culture.</title>
        <authorList>
            <person name="Gilroy R."/>
            <person name="Ravi A."/>
            <person name="Getino M."/>
            <person name="Pursley I."/>
            <person name="Horton D.L."/>
            <person name="Alikhan N.F."/>
            <person name="Baker D."/>
            <person name="Gharbi K."/>
            <person name="Hall N."/>
            <person name="Watson M."/>
            <person name="Adriaenssens E.M."/>
            <person name="Foster-Nyarko E."/>
            <person name="Jarju S."/>
            <person name="Secka A."/>
            <person name="Antonio M."/>
            <person name="Oren A."/>
            <person name="Chaudhuri R.R."/>
            <person name="La Ragione R."/>
            <person name="Hildebrand F."/>
            <person name="Pallen M.J."/>
        </authorList>
    </citation>
    <scope>NUCLEOTIDE SEQUENCE</scope>
    <source>
        <strain evidence="6">CHK156-179</strain>
    </source>
</reference>